<evidence type="ECO:0000313" key="1">
    <source>
        <dbReference type="EMBL" id="KAK4768557.1"/>
    </source>
</evidence>
<comment type="caution">
    <text evidence="1">The sequence shown here is derived from an EMBL/GenBank/DDBJ whole genome shotgun (WGS) entry which is preliminary data.</text>
</comment>
<evidence type="ECO:0000313" key="2">
    <source>
        <dbReference type="Proteomes" id="UP001345219"/>
    </source>
</evidence>
<keyword evidence="2" id="KW-1185">Reference proteome</keyword>
<name>A0AAN7QI12_9MYRT</name>
<accession>A0AAN7QI12</accession>
<sequence>MTEVVPPLNKWRLGGVNTQVRSLLFVSFASLLYHPSPVYFSPALAPSVAVYGERRVKLFLIVQVEGKPREEESVSLELRLLQARPLDLEVCFLKK</sequence>
<dbReference type="Proteomes" id="UP001345219">
    <property type="component" value="Chromosome 3"/>
</dbReference>
<reference evidence="1 2" key="1">
    <citation type="journal article" date="2023" name="Hortic Res">
        <title>Pangenome of water caltrop reveals structural variations and asymmetric subgenome divergence after allopolyploidization.</title>
        <authorList>
            <person name="Zhang X."/>
            <person name="Chen Y."/>
            <person name="Wang L."/>
            <person name="Yuan Y."/>
            <person name="Fang M."/>
            <person name="Shi L."/>
            <person name="Lu R."/>
            <person name="Comes H.P."/>
            <person name="Ma Y."/>
            <person name="Chen Y."/>
            <person name="Huang G."/>
            <person name="Zhou Y."/>
            <person name="Zheng Z."/>
            <person name="Qiu Y."/>
        </authorList>
    </citation>
    <scope>NUCLEOTIDE SEQUENCE [LARGE SCALE GENOMIC DNA]</scope>
    <source>
        <tissue evidence="1">Roots</tissue>
    </source>
</reference>
<organism evidence="1 2">
    <name type="scientific">Trapa incisa</name>
    <dbReference type="NCBI Taxonomy" id="236973"/>
    <lineage>
        <taxon>Eukaryota</taxon>
        <taxon>Viridiplantae</taxon>
        <taxon>Streptophyta</taxon>
        <taxon>Embryophyta</taxon>
        <taxon>Tracheophyta</taxon>
        <taxon>Spermatophyta</taxon>
        <taxon>Magnoliopsida</taxon>
        <taxon>eudicotyledons</taxon>
        <taxon>Gunneridae</taxon>
        <taxon>Pentapetalae</taxon>
        <taxon>rosids</taxon>
        <taxon>malvids</taxon>
        <taxon>Myrtales</taxon>
        <taxon>Lythraceae</taxon>
        <taxon>Trapa</taxon>
    </lineage>
</organism>
<dbReference type="AlphaFoldDB" id="A0AAN7QI12"/>
<proteinExistence type="predicted"/>
<gene>
    <name evidence="1" type="ORF">SAY87_003698</name>
</gene>
<protein>
    <submittedName>
        <fullName evidence="1">Uncharacterized protein</fullName>
    </submittedName>
</protein>
<dbReference type="EMBL" id="JAXIOK010000006">
    <property type="protein sequence ID" value="KAK4768557.1"/>
    <property type="molecule type" value="Genomic_DNA"/>
</dbReference>